<feature type="non-terminal residue" evidence="1">
    <location>
        <position position="65"/>
    </location>
</feature>
<evidence type="ECO:0000313" key="1">
    <source>
        <dbReference type="EMBL" id="KAK3045048.1"/>
    </source>
</evidence>
<name>A0ACC3CUX3_9PEZI</name>
<evidence type="ECO:0000313" key="2">
    <source>
        <dbReference type="Proteomes" id="UP001186974"/>
    </source>
</evidence>
<sequence length="65" mass="7495">MPHQQRFDSGRPDPFAPLTEGLAYYMGNFKRNTIGSVAHMDTKNWLRLIAIVGGYLLVRPYVVKW</sequence>
<comment type="caution">
    <text evidence="1">The sequence shown here is derived from an EMBL/GenBank/DDBJ whole genome shotgun (WGS) entry which is preliminary data.</text>
</comment>
<accession>A0ACC3CUX3</accession>
<dbReference type="Proteomes" id="UP001186974">
    <property type="component" value="Unassembled WGS sequence"/>
</dbReference>
<protein>
    <submittedName>
        <fullName evidence="1">Uncharacterized protein</fullName>
    </submittedName>
</protein>
<proteinExistence type="predicted"/>
<keyword evidence="2" id="KW-1185">Reference proteome</keyword>
<reference evidence="1" key="1">
    <citation type="submission" date="2024-09" db="EMBL/GenBank/DDBJ databases">
        <title>Black Yeasts Isolated from many extreme environments.</title>
        <authorList>
            <person name="Coleine C."/>
            <person name="Stajich J.E."/>
            <person name="Selbmann L."/>
        </authorList>
    </citation>
    <scope>NUCLEOTIDE SEQUENCE</scope>
    <source>
        <strain evidence="1">CCFEE 5737</strain>
    </source>
</reference>
<gene>
    <name evidence="1" type="ORF">LTS18_014696</name>
</gene>
<organism evidence="1 2">
    <name type="scientific">Coniosporium uncinatum</name>
    <dbReference type="NCBI Taxonomy" id="93489"/>
    <lineage>
        <taxon>Eukaryota</taxon>
        <taxon>Fungi</taxon>
        <taxon>Dikarya</taxon>
        <taxon>Ascomycota</taxon>
        <taxon>Pezizomycotina</taxon>
        <taxon>Dothideomycetes</taxon>
        <taxon>Dothideomycetes incertae sedis</taxon>
        <taxon>Coniosporium</taxon>
    </lineage>
</organism>
<dbReference type="EMBL" id="JAWDJW010011092">
    <property type="protein sequence ID" value="KAK3045048.1"/>
    <property type="molecule type" value="Genomic_DNA"/>
</dbReference>